<keyword evidence="8 13" id="KW-0732">Signal</keyword>
<sequence>MKKSLTFTLLLVAFSTCAQSGAALDITEIAPGVYMHTSYKIIEGYGQVGSNGLIVVDAGDAYIIDTPWSEADTESLLAWIAAQGLTLAASISTHSHEDRTAGIELLNSHTVPTYTSELTKSILFSAGKPIPTHTFKGNEFTLKQGVIELYYPGAGHTADNIVVWLPKNKVLFGGCLVRSHEWKSLGYVGDASIHMWASSVENIKARQYTIDIVVPGHGSVGKVDILDHTIALAKLAATKLPPVNIDASID</sequence>
<proteinExistence type="inferred from homology"/>
<evidence type="ECO:0000256" key="11">
    <source>
        <dbReference type="ARBA" id="ARBA00022833"/>
    </source>
</evidence>
<feature type="chain" id="PRO_5046084986" description="beta-lactamase" evidence="13">
    <location>
        <begin position="19"/>
        <end position="250"/>
    </location>
</feature>
<dbReference type="EMBL" id="JBHSCX010000020">
    <property type="protein sequence ID" value="MFC4363264.1"/>
    <property type="molecule type" value="Genomic_DNA"/>
</dbReference>
<evidence type="ECO:0000256" key="1">
    <source>
        <dbReference type="ARBA" id="ARBA00001526"/>
    </source>
</evidence>
<comment type="caution">
    <text evidence="15">The sequence shown here is derived from an EMBL/GenBank/DDBJ whole genome shotgun (WGS) entry which is preliminary data.</text>
</comment>
<dbReference type="Proteomes" id="UP001595840">
    <property type="component" value="Unassembled WGS sequence"/>
</dbReference>
<dbReference type="RefSeq" id="WP_290260951.1">
    <property type="nucleotide sequence ID" value="NZ_JAUFQG010000004.1"/>
</dbReference>
<dbReference type="InterPro" id="IPR001279">
    <property type="entry name" value="Metallo-B-lactamas"/>
</dbReference>
<keyword evidence="12" id="KW-0046">Antibiotic resistance</keyword>
<comment type="similarity">
    <text evidence="4">Belongs to the metallo-beta-lactamase superfamily. Class-B beta-lactamase family.</text>
</comment>
<reference evidence="16" key="1">
    <citation type="journal article" date="2019" name="Int. J. Syst. Evol. Microbiol.">
        <title>The Global Catalogue of Microorganisms (GCM) 10K type strain sequencing project: providing services to taxonomists for standard genome sequencing and annotation.</title>
        <authorList>
            <consortium name="The Broad Institute Genomics Platform"/>
            <consortium name="The Broad Institute Genome Sequencing Center for Infectious Disease"/>
            <person name="Wu L."/>
            <person name="Ma J."/>
        </authorList>
    </citation>
    <scope>NUCLEOTIDE SEQUENCE [LARGE SCALE GENOMIC DNA]</scope>
    <source>
        <strain evidence="16">CECT 8570</strain>
    </source>
</reference>
<evidence type="ECO:0000256" key="10">
    <source>
        <dbReference type="ARBA" id="ARBA00022801"/>
    </source>
</evidence>
<dbReference type="NCBIfam" id="NF012229">
    <property type="entry name" value="bla_class_B_core"/>
    <property type="match status" value="1"/>
</dbReference>
<organism evidence="15 16">
    <name type="scientific">Simiduia curdlanivorans</name>
    <dbReference type="NCBI Taxonomy" id="1492769"/>
    <lineage>
        <taxon>Bacteria</taxon>
        <taxon>Pseudomonadati</taxon>
        <taxon>Pseudomonadota</taxon>
        <taxon>Gammaproteobacteria</taxon>
        <taxon>Cellvibrionales</taxon>
        <taxon>Cellvibrionaceae</taxon>
        <taxon>Simiduia</taxon>
    </lineage>
</organism>
<evidence type="ECO:0000313" key="15">
    <source>
        <dbReference type="EMBL" id="MFC4363264.1"/>
    </source>
</evidence>
<dbReference type="SUPFAM" id="SSF56281">
    <property type="entry name" value="Metallo-hydrolase/oxidoreductase"/>
    <property type="match status" value="1"/>
</dbReference>
<dbReference type="Gene3D" id="3.60.15.10">
    <property type="entry name" value="Ribonuclease Z/Hydroxyacylglutathione hydrolase-like"/>
    <property type="match status" value="1"/>
</dbReference>
<dbReference type="EC" id="3.5.2.6" evidence="6"/>
<dbReference type="PANTHER" id="PTHR42951">
    <property type="entry name" value="METALLO-BETA-LACTAMASE DOMAIN-CONTAINING"/>
    <property type="match status" value="1"/>
</dbReference>
<evidence type="ECO:0000313" key="16">
    <source>
        <dbReference type="Proteomes" id="UP001595840"/>
    </source>
</evidence>
<gene>
    <name evidence="15" type="primary">blaDIM</name>
    <name evidence="15" type="ORF">ACFOX3_13195</name>
</gene>
<comment type="subunit">
    <text evidence="5">Monomer.</text>
</comment>
<evidence type="ECO:0000256" key="12">
    <source>
        <dbReference type="ARBA" id="ARBA00023251"/>
    </source>
</evidence>
<dbReference type="InterPro" id="IPR036866">
    <property type="entry name" value="RibonucZ/Hydroxyglut_hydro"/>
</dbReference>
<comment type="catalytic activity">
    <reaction evidence="1">
        <text>a beta-lactam + H2O = a substituted beta-amino acid</text>
        <dbReference type="Rhea" id="RHEA:20401"/>
        <dbReference type="ChEBI" id="CHEBI:15377"/>
        <dbReference type="ChEBI" id="CHEBI:35627"/>
        <dbReference type="ChEBI" id="CHEBI:140347"/>
        <dbReference type="EC" id="3.5.2.6"/>
    </reaction>
</comment>
<keyword evidence="9" id="KW-0574">Periplasm</keyword>
<accession>A0ABV8V895</accession>
<dbReference type="NCBIfam" id="NF033088">
    <property type="entry name" value="bla_subclass_B1"/>
    <property type="match status" value="1"/>
</dbReference>
<feature type="signal peptide" evidence="13">
    <location>
        <begin position="1"/>
        <end position="18"/>
    </location>
</feature>
<evidence type="ECO:0000256" key="6">
    <source>
        <dbReference type="ARBA" id="ARBA00012865"/>
    </source>
</evidence>
<evidence type="ECO:0000256" key="7">
    <source>
        <dbReference type="ARBA" id="ARBA00022723"/>
    </source>
</evidence>
<keyword evidence="10 15" id="KW-0378">Hydrolase</keyword>
<evidence type="ECO:0000259" key="14">
    <source>
        <dbReference type="SMART" id="SM00849"/>
    </source>
</evidence>
<evidence type="ECO:0000256" key="5">
    <source>
        <dbReference type="ARBA" id="ARBA00011245"/>
    </source>
</evidence>
<dbReference type="SMART" id="SM00849">
    <property type="entry name" value="Lactamase_B"/>
    <property type="match status" value="1"/>
</dbReference>
<comment type="cofactor">
    <cofactor evidence="2">
        <name>Zn(2+)</name>
        <dbReference type="ChEBI" id="CHEBI:29105"/>
    </cofactor>
</comment>
<protein>
    <recommendedName>
        <fullName evidence="6">beta-lactamase</fullName>
        <ecNumber evidence="6">3.5.2.6</ecNumber>
    </recommendedName>
</protein>
<dbReference type="InterPro" id="IPR058199">
    <property type="entry name" value="BlaB//VIM/IMP-1"/>
</dbReference>
<dbReference type="PANTHER" id="PTHR42951:SF4">
    <property type="entry name" value="ACYL-COENZYME A THIOESTERASE MBLAC2"/>
    <property type="match status" value="1"/>
</dbReference>
<evidence type="ECO:0000256" key="2">
    <source>
        <dbReference type="ARBA" id="ARBA00001947"/>
    </source>
</evidence>
<dbReference type="Pfam" id="PF00753">
    <property type="entry name" value="Lactamase_B"/>
    <property type="match status" value="1"/>
</dbReference>
<dbReference type="InterPro" id="IPR050855">
    <property type="entry name" value="NDM-1-like"/>
</dbReference>
<evidence type="ECO:0000256" key="9">
    <source>
        <dbReference type="ARBA" id="ARBA00022764"/>
    </source>
</evidence>
<evidence type="ECO:0000256" key="3">
    <source>
        <dbReference type="ARBA" id="ARBA00004418"/>
    </source>
</evidence>
<keyword evidence="16" id="KW-1185">Reference proteome</keyword>
<dbReference type="NCBIfam" id="NF012145">
    <property type="entry name" value="blaDIM_SIM_IMP"/>
    <property type="match status" value="1"/>
</dbReference>
<evidence type="ECO:0000256" key="13">
    <source>
        <dbReference type="SAM" id="SignalP"/>
    </source>
</evidence>
<comment type="subcellular location">
    <subcellularLocation>
        <location evidence="3">Periplasm</location>
    </subcellularLocation>
</comment>
<name>A0ABV8V895_9GAMM</name>
<dbReference type="GO" id="GO:0008800">
    <property type="term" value="F:beta-lactamase activity"/>
    <property type="evidence" value="ECO:0007669"/>
    <property type="project" value="UniProtKB-EC"/>
</dbReference>
<evidence type="ECO:0000256" key="4">
    <source>
        <dbReference type="ARBA" id="ARBA00005250"/>
    </source>
</evidence>
<keyword evidence="11" id="KW-0862">Zinc</keyword>
<keyword evidence="7" id="KW-0479">Metal-binding</keyword>
<evidence type="ECO:0000256" key="8">
    <source>
        <dbReference type="ARBA" id="ARBA00022729"/>
    </source>
</evidence>
<feature type="domain" description="Metallo-beta-lactamase" evidence="14">
    <location>
        <begin position="49"/>
        <end position="217"/>
    </location>
</feature>